<organism evidence="1 2">
    <name type="scientific">Canavalia gladiata</name>
    <name type="common">Sword bean</name>
    <name type="synonym">Dolichos gladiatus</name>
    <dbReference type="NCBI Taxonomy" id="3824"/>
    <lineage>
        <taxon>Eukaryota</taxon>
        <taxon>Viridiplantae</taxon>
        <taxon>Streptophyta</taxon>
        <taxon>Embryophyta</taxon>
        <taxon>Tracheophyta</taxon>
        <taxon>Spermatophyta</taxon>
        <taxon>Magnoliopsida</taxon>
        <taxon>eudicotyledons</taxon>
        <taxon>Gunneridae</taxon>
        <taxon>Pentapetalae</taxon>
        <taxon>rosids</taxon>
        <taxon>fabids</taxon>
        <taxon>Fabales</taxon>
        <taxon>Fabaceae</taxon>
        <taxon>Papilionoideae</taxon>
        <taxon>50 kb inversion clade</taxon>
        <taxon>NPAAA clade</taxon>
        <taxon>indigoferoid/millettioid clade</taxon>
        <taxon>Phaseoleae</taxon>
        <taxon>Canavalia</taxon>
    </lineage>
</organism>
<comment type="caution">
    <text evidence="1">The sequence shown here is derived from an EMBL/GenBank/DDBJ whole genome shotgun (WGS) entry which is preliminary data.</text>
</comment>
<sequence>MCLLGIIDGNHEWTRRRKEKAEERGEWYKLKVLYAFVARTKEYNSNSHENSKEILCSGKEGKLIVEVVEVGVSRSGSRRKRATLKERIAAKEASGSATN</sequence>
<proteinExistence type="predicted"/>
<accession>A0AAN9PRJ8</accession>
<gene>
    <name evidence="1" type="ORF">VNO77_40859</name>
</gene>
<name>A0AAN9PRJ8_CANGL</name>
<keyword evidence="2" id="KW-1185">Reference proteome</keyword>
<dbReference type="Proteomes" id="UP001367508">
    <property type="component" value="Unassembled WGS sequence"/>
</dbReference>
<evidence type="ECO:0000313" key="1">
    <source>
        <dbReference type="EMBL" id="KAK7307624.1"/>
    </source>
</evidence>
<reference evidence="1 2" key="1">
    <citation type="submission" date="2024-01" db="EMBL/GenBank/DDBJ databases">
        <title>The genomes of 5 underutilized Papilionoideae crops provide insights into root nodulation and disease resistanc.</title>
        <authorList>
            <person name="Jiang F."/>
        </authorList>
    </citation>
    <scope>NUCLEOTIDE SEQUENCE [LARGE SCALE GENOMIC DNA]</scope>
    <source>
        <strain evidence="1">LVBAO_FW01</strain>
        <tissue evidence="1">Leaves</tissue>
    </source>
</reference>
<protein>
    <submittedName>
        <fullName evidence="1">Uncharacterized protein</fullName>
    </submittedName>
</protein>
<dbReference type="EMBL" id="JAYMYQ010000010">
    <property type="protein sequence ID" value="KAK7307624.1"/>
    <property type="molecule type" value="Genomic_DNA"/>
</dbReference>
<dbReference type="AlphaFoldDB" id="A0AAN9PRJ8"/>
<evidence type="ECO:0000313" key="2">
    <source>
        <dbReference type="Proteomes" id="UP001367508"/>
    </source>
</evidence>